<comment type="caution">
    <text evidence="2">The sequence shown here is derived from an EMBL/GenBank/DDBJ whole genome shotgun (WGS) entry which is preliminary data.</text>
</comment>
<keyword evidence="3" id="KW-1185">Reference proteome</keyword>
<evidence type="ECO:0000256" key="1">
    <source>
        <dbReference type="SAM" id="MobiDB-lite"/>
    </source>
</evidence>
<dbReference type="Proteomes" id="UP000818323">
    <property type="component" value="Unassembled WGS sequence"/>
</dbReference>
<name>A0ABW9Z3G6_9HYPH</name>
<dbReference type="SUPFAM" id="SSF52540">
    <property type="entry name" value="P-loop containing nucleoside triphosphate hydrolases"/>
    <property type="match status" value="1"/>
</dbReference>
<organism evidence="2 3">
    <name type="scientific">Microvirga arsenatis</name>
    <dbReference type="NCBI Taxonomy" id="2692265"/>
    <lineage>
        <taxon>Bacteria</taxon>
        <taxon>Pseudomonadati</taxon>
        <taxon>Pseudomonadota</taxon>
        <taxon>Alphaproteobacteria</taxon>
        <taxon>Hyphomicrobiales</taxon>
        <taxon>Methylobacteriaceae</taxon>
        <taxon>Microvirga</taxon>
    </lineage>
</organism>
<feature type="region of interest" description="Disordered" evidence="1">
    <location>
        <begin position="77"/>
        <end position="96"/>
    </location>
</feature>
<proteinExistence type="predicted"/>
<dbReference type="EMBL" id="JAAAXJ010000023">
    <property type="protein sequence ID" value="NBJ26990.1"/>
    <property type="molecule type" value="Genomic_DNA"/>
</dbReference>
<evidence type="ECO:0000313" key="3">
    <source>
        <dbReference type="Proteomes" id="UP000818323"/>
    </source>
</evidence>
<dbReference type="Gene3D" id="3.40.50.300">
    <property type="entry name" value="P-loop containing nucleotide triphosphate hydrolases"/>
    <property type="match status" value="1"/>
</dbReference>
<sequence length="96" mass="10593">MASFIGYVLEEVDGLRPQPGVVMIGVTNFPKAVDPALLRSGWLERVIHVLFPSTEELAQTLRQKLASDLPGADLKQPRLRRFPGASPPVCRTRGWA</sequence>
<evidence type="ECO:0000313" key="2">
    <source>
        <dbReference type="EMBL" id="NBJ26990.1"/>
    </source>
</evidence>
<dbReference type="RefSeq" id="WP_161726185.1">
    <property type="nucleotide sequence ID" value="NZ_JAAAXI010000030.1"/>
</dbReference>
<accession>A0ABW9Z3G6</accession>
<dbReference type="Gene3D" id="1.10.8.60">
    <property type="match status" value="1"/>
</dbReference>
<dbReference type="InterPro" id="IPR027417">
    <property type="entry name" value="P-loop_NTPase"/>
</dbReference>
<evidence type="ECO:0008006" key="4">
    <source>
        <dbReference type="Google" id="ProtNLM"/>
    </source>
</evidence>
<protein>
    <recommendedName>
        <fullName evidence="4">ATPase AAA-type core domain-containing protein</fullName>
    </recommendedName>
</protein>
<reference evidence="2 3" key="1">
    <citation type="submission" date="2020-01" db="EMBL/GenBank/DDBJ databases">
        <title>Microvirga sp. nov., an arsenate reduction bacterium isolated from Tibet hotspring sediments.</title>
        <authorList>
            <person name="Yuan C.-G."/>
        </authorList>
    </citation>
    <scope>NUCLEOTIDE SEQUENCE [LARGE SCALE GENOMIC DNA]</scope>
    <source>
        <strain evidence="2 3">SYSU G3D203</strain>
    </source>
</reference>
<gene>
    <name evidence="2" type="ORF">GR303_21905</name>
</gene>